<dbReference type="PANTHER" id="PTHR48047">
    <property type="entry name" value="GLYCOSYLTRANSFERASE"/>
    <property type="match status" value="1"/>
</dbReference>
<evidence type="ECO:0000256" key="3">
    <source>
        <dbReference type="RuleBase" id="RU003718"/>
    </source>
</evidence>
<evidence type="ECO:0000256" key="1">
    <source>
        <dbReference type="ARBA" id="ARBA00009995"/>
    </source>
</evidence>
<evidence type="ECO:0000256" key="2">
    <source>
        <dbReference type="ARBA" id="ARBA00022679"/>
    </source>
</evidence>
<dbReference type="SUPFAM" id="SSF53756">
    <property type="entry name" value="UDP-Glycosyltransferase/glycogen phosphorylase"/>
    <property type="match status" value="1"/>
</dbReference>
<gene>
    <name evidence="5" type="ORF">AAHA92_27314</name>
</gene>
<comment type="similarity">
    <text evidence="1 3">Belongs to the UDP-glycosyltransferase family.</text>
</comment>
<organism evidence="5 6">
    <name type="scientific">Salvia divinorum</name>
    <name type="common">Maria pastora</name>
    <name type="synonym">Diviner's sage</name>
    <dbReference type="NCBI Taxonomy" id="28513"/>
    <lineage>
        <taxon>Eukaryota</taxon>
        <taxon>Viridiplantae</taxon>
        <taxon>Streptophyta</taxon>
        <taxon>Embryophyta</taxon>
        <taxon>Tracheophyta</taxon>
        <taxon>Spermatophyta</taxon>
        <taxon>Magnoliopsida</taxon>
        <taxon>eudicotyledons</taxon>
        <taxon>Gunneridae</taxon>
        <taxon>Pentapetalae</taxon>
        <taxon>asterids</taxon>
        <taxon>lamiids</taxon>
        <taxon>Lamiales</taxon>
        <taxon>Lamiaceae</taxon>
        <taxon>Nepetoideae</taxon>
        <taxon>Mentheae</taxon>
        <taxon>Salviinae</taxon>
        <taxon>Salvia</taxon>
        <taxon>Salvia subgen. Calosphace</taxon>
    </lineage>
</organism>
<evidence type="ECO:0000313" key="6">
    <source>
        <dbReference type="Proteomes" id="UP001567538"/>
    </source>
</evidence>
<evidence type="ECO:0000256" key="4">
    <source>
        <dbReference type="RuleBase" id="RU362057"/>
    </source>
</evidence>
<dbReference type="PROSITE" id="PS00375">
    <property type="entry name" value="UDPGT"/>
    <property type="match status" value="1"/>
</dbReference>
<dbReference type="InterPro" id="IPR035595">
    <property type="entry name" value="UDP_glycos_trans_CS"/>
</dbReference>
<dbReference type="FunFam" id="3.40.50.2000:FF:000107">
    <property type="entry name" value="Glycosyltransferase"/>
    <property type="match status" value="1"/>
</dbReference>
<dbReference type="EMBL" id="JBEAFC010000010">
    <property type="protein sequence ID" value="KAL1538586.1"/>
    <property type="molecule type" value="Genomic_DNA"/>
</dbReference>
<name>A0ABD1G6A3_SALDI</name>
<evidence type="ECO:0000313" key="5">
    <source>
        <dbReference type="EMBL" id="KAL1538586.1"/>
    </source>
</evidence>
<keyword evidence="2 3" id="KW-0808">Transferase</keyword>
<comment type="caution">
    <text evidence="5">The sequence shown here is derived from an EMBL/GenBank/DDBJ whole genome shotgun (WGS) entry which is preliminary data.</text>
</comment>
<sequence>MAPLSSKPHMVVFPFMSKGHTIPLLHLTHLLLRRGLATVTIFTTPSNRPFISESLTGATPTTGLSIVALPFPQNIPGIPTGAESTDMLPSMSLFIPFVRALELMQPSFEKELETIHSHVSCIVSDAFLHWTLSSASKFGIPRLSFLGMGYYAMAVCTEAVLNGLLSAHESDHVTVSLVRFPWIRVTSEDFDEPFDQRDPSGPHLDFIIESNTATQNSYGLLVHTFHELEPTYADYFSNECKPRTWNIGPLCATKLRKNLNFLGFDEKRKTWMEWLDRMSAEDRPVLYVAFGSQARISPAQLREIALGLEAAEVSFLWVAKKSDLNEVEVATERGLVVTEWVDQEEILEHPSVRGFLSHCGWNSVLDGICAGVPILAWPMMAEQGLNAKMVVEEMKVGLRVGTVDGRAKGFVSAESLSRGVRELMEGGKGEAVREKAREVAAAAIKAASEGGSSWNALSSLVDEIQRNKQINGSKSC</sequence>
<dbReference type="Gene3D" id="3.40.50.2000">
    <property type="entry name" value="Glycogen Phosphorylase B"/>
    <property type="match status" value="2"/>
</dbReference>
<dbReference type="PANTHER" id="PTHR48047:SF51">
    <property type="entry name" value="GLYCOSYLTRANSFERASE"/>
    <property type="match status" value="1"/>
</dbReference>
<accession>A0ABD1G6A3</accession>
<dbReference type="EC" id="2.4.1.-" evidence="4"/>
<protein>
    <recommendedName>
        <fullName evidence="4">Glycosyltransferase</fullName>
        <ecNumber evidence="4">2.4.1.-</ecNumber>
    </recommendedName>
</protein>
<proteinExistence type="inferred from homology"/>
<dbReference type="AlphaFoldDB" id="A0ABD1G6A3"/>
<dbReference type="InterPro" id="IPR002213">
    <property type="entry name" value="UDP_glucos_trans"/>
</dbReference>
<reference evidence="5 6" key="1">
    <citation type="submission" date="2024-06" db="EMBL/GenBank/DDBJ databases">
        <title>A chromosome level genome sequence of Diviner's sage (Salvia divinorum).</title>
        <authorList>
            <person name="Ford S.A."/>
            <person name="Ro D.-K."/>
            <person name="Ness R.W."/>
            <person name="Phillips M.A."/>
        </authorList>
    </citation>
    <scope>NUCLEOTIDE SEQUENCE [LARGE SCALE GENOMIC DNA]</scope>
    <source>
        <strain evidence="5">SAF-2024a</strain>
        <tissue evidence="5">Leaf</tissue>
    </source>
</reference>
<dbReference type="Pfam" id="PF00201">
    <property type="entry name" value="UDPGT"/>
    <property type="match status" value="1"/>
</dbReference>
<keyword evidence="3" id="KW-0328">Glycosyltransferase</keyword>
<dbReference type="CDD" id="cd03784">
    <property type="entry name" value="GT1_Gtf-like"/>
    <property type="match status" value="1"/>
</dbReference>
<keyword evidence="6" id="KW-1185">Reference proteome</keyword>
<dbReference type="GO" id="GO:0016757">
    <property type="term" value="F:glycosyltransferase activity"/>
    <property type="evidence" value="ECO:0007669"/>
    <property type="project" value="UniProtKB-KW"/>
</dbReference>
<dbReference type="Proteomes" id="UP001567538">
    <property type="component" value="Unassembled WGS sequence"/>
</dbReference>